<reference evidence="2 3" key="1">
    <citation type="submission" date="2022-10" db="EMBL/GenBank/DDBJ databases">
        <title>Defluviimonas sp. nov., isolated from ocean surface water.</title>
        <authorList>
            <person name="He W."/>
            <person name="Wang L."/>
            <person name="Zhang D.-F."/>
        </authorList>
    </citation>
    <scope>NUCLEOTIDE SEQUENCE [LARGE SCALE GENOMIC DNA]</scope>
    <source>
        <strain evidence="2 3">WL0075</strain>
    </source>
</reference>
<dbReference type="InterPro" id="IPR018688">
    <property type="entry name" value="PpoB2-like"/>
</dbReference>
<feature type="transmembrane region" description="Helical" evidence="1">
    <location>
        <begin position="255"/>
        <end position="273"/>
    </location>
</feature>
<keyword evidence="1" id="KW-0812">Transmembrane</keyword>
<evidence type="ECO:0000313" key="3">
    <source>
        <dbReference type="Proteomes" id="UP001652503"/>
    </source>
</evidence>
<dbReference type="Pfam" id="PF09948">
    <property type="entry name" value="PpoB2"/>
    <property type="match status" value="1"/>
</dbReference>
<dbReference type="Proteomes" id="UP001652503">
    <property type="component" value="Unassembled WGS sequence"/>
</dbReference>
<proteinExistence type="predicted"/>
<dbReference type="EMBL" id="JAOWLA010000002">
    <property type="protein sequence ID" value="MCV2863777.1"/>
    <property type="molecule type" value="Genomic_DNA"/>
</dbReference>
<sequence length="277" mass="29418">MSKTGPQRTASPVERLVQHDRAIVVGAVMIIVAGAAIYTVLGVGMSMSAIEMTRMARSVGRPMQMGGPIAWTPAYALLVFLMWWIMMIAMMTPSAAPMLLLYAALKRRGPQSDQAWLYSLLFLVGYLAIWAGFSVIAVALQWGLEQAGLVASSMMTLSSRALAGVVLLAAGVYQFTGFKDACLSHCRSPAEFLARHNRPGAAGAFGIGVHHGTYCLGCCWALMALLFVGGIMNLYWIVGLALFVLAERLAPGGRLFARLAGAALAAAGVYMLASAVL</sequence>
<feature type="transmembrane region" description="Helical" evidence="1">
    <location>
        <begin position="220"/>
        <end position="243"/>
    </location>
</feature>
<feature type="transmembrane region" description="Helical" evidence="1">
    <location>
        <begin position="116"/>
        <end position="140"/>
    </location>
</feature>
<feature type="transmembrane region" description="Helical" evidence="1">
    <location>
        <begin position="71"/>
        <end position="96"/>
    </location>
</feature>
<protein>
    <submittedName>
        <fullName evidence="2">DUF2182 domain-containing protein</fullName>
    </submittedName>
</protein>
<feature type="transmembrane region" description="Helical" evidence="1">
    <location>
        <begin position="22"/>
        <end position="50"/>
    </location>
</feature>
<accession>A0ABT2YY20</accession>
<gene>
    <name evidence="2" type="ORF">OE647_03365</name>
</gene>
<keyword evidence="3" id="KW-1185">Reference proteome</keyword>
<organism evidence="2 3">
    <name type="scientific">Albidovulum sediminicola</name>
    <dbReference type="NCBI Taxonomy" id="2984331"/>
    <lineage>
        <taxon>Bacteria</taxon>
        <taxon>Pseudomonadati</taxon>
        <taxon>Pseudomonadota</taxon>
        <taxon>Alphaproteobacteria</taxon>
        <taxon>Rhodobacterales</taxon>
        <taxon>Paracoccaceae</taxon>
        <taxon>Albidovulum</taxon>
    </lineage>
</organism>
<dbReference type="RefSeq" id="WP_263720239.1">
    <property type="nucleotide sequence ID" value="NZ_JAOWLA010000002.1"/>
</dbReference>
<name>A0ABT2YY20_9RHOB</name>
<feature type="transmembrane region" description="Helical" evidence="1">
    <location>
        <begin position="161"/>
        <end position="178"/>
    </location>
</feature>
<keyword evidence="1" id="KW-1133">Transmembrane helix</keyword>
<evidence type="ECO:0000256" key="1">
    <source>
        <dbReference type="SAM" id="Phobius"/>
    </source>
</evidence>
<keyword evidence="1" id="KW-0472">Membrane</keyword>
<evidence type="ECO:0000313" key="2">
    <source>
        <dbReference type="EMBL" id="MCV2863777.1"/>
    </source>
</evidence>
<comment type="caution">
    <text evidence="2">The sequence shown here is derived from an EMBL/GenBank/DDBJ whole genome shotgun (WGS) entry which is preliminary data.</text>
</comment>